<dbReference type="RefSeq" id="WP_179749898.1">
    <property type="nucleotide sequence ID" value="NZ_BAAAGN010000005.1"/>
</dbReference>
<dbReference type="PANTHER" id="PTHR43179">
    <property type="entry name" value="RHAMNOSYLTRANSFERASE WBBL"/>
    <property type="match status" value="1"/>
</dbReference>
<name>A0A7Y9AU96_9ACTN</name>
<dbReference type="Proteomes" id="UP000521922">
    <property type="component" value="Unassembled WGS sequence"/>
</dbReference>
<dbReference type="InterPro" id="IPR029044">
    <property type="entry name" value="Nucleotide-diphossugar_trans"/>
</dbReference>
<evidence type="ECO:0000313" key="7">
    <source>
        <dbReference type="Proteomes" id="UP000521922"/>
    </source>
</evidence>
<keyword evidence="3" id="KW-0328">Glycosyltransferase</keyword>
<keyword evidence="4 6" id="KW-0808">Transferase</keyword>
<comment type="pathway">
    <text evidence="1">Cell wall biogenesis; cell wall polysaccharide biosynthesis.</text>
</comment>
<evidence type="ECO:0000256" key="4">
    <source>
        <dbReference type="ARBA" id="ARBA00022679"/>
    </source>
</evidence>
<reference evidence="6 7" key="1">
    <citation type="submission" date="2020-07" db="EMBL/GenBank/DDBJ databases">
        <title>Sequencing the genomes of 1000 actinobacteria strains.</title>
        <authorList>
            <person name="Klenk H.-P."/>
        </authorList>
    </citation>
    <scope>NUCLEOTIDE SEQUENCE [LARGE SCALE GENOMIC DNA]</scope>
    <source>
        <strain evidence="6 7">DSM 7487</strain>
    </source>
</reference>
<dbReference type="GO" id="GO:0016757">
    <property type="term" value="F:glycosyltransferase activity"/>
    <property type="evidence" value="ECO:0007669"/>
    <property type="project" value="UniProtKB-KW"/>
</dbReference>
<evidence type="ECO:0000256" key="2">
    <source>
        <dbReference type="ARBA" id="ARBA00006739"/>
    </source>
</evidence>
<comment type="similarity">
    <text evidence="2">Belongs to the glycosyltransferase 2 family.</text>
</comment>
<accession>A0A7Y9AU96</accession>
<keyword evidence="7" id="KW-1185">Reference proteome</keyword>
<dbReference type="SUPFAM" id="SSF53448">
    <property type="entry name" value="Nucleotide-diphospho-sugar transferases"/>
    <property type="match status" value="1"/>
</dbReference>
<evidence type="ECO:0000259" key="5">
    <source>
        <dbReference type="Pfam" id="PF00535"/>
    </source>
</evidence>
<feature type="domain" description="Glycosyltransferase 2-like" evidence="5">
    <location>
        <begin position="28"/>
        <end position="183"/>
    </location>
</feature>
<dbReference type="PANTHER" id="PTHR43179:SF12">
    <property type="entry name" value="GALACTOFURANOSYLTRANSFERASE GLFT2"/>
    <property type="match status" value="1"/>
</dbReference>
<protein>
    <submittedName>
        <fullName evidence="6">Cellulose synthase/poly-beta-1,6-N-acetylglucosamine synthase-like glycosyltransferase</fullName>
    </submittedName>
</protein>
<dbReference type="EMBL" id="JACCBB010000001">
    <property type="protein sequence ID" value="NYD21533.1"/>
    <property type="molecule type" value="Genomic_DNA"/>
</dbReference>
<evidence type="ECO:0000256" key="1">
    <source>
        <dbReference type="ARBA" id="ARBA00004776"/>
    </source>
</evidence>
<sequence>MSTPESAPHATSTTQAPAPAATAPFVDVVVPVKDDPRLEGCVRALLAQDHPADRFRVIVADNGSADPRLDLADLDPRVSVVVEPRPGSYAARNAAVRLARGDVLAFTDSDTVPDPAWLSGAVRALRSGADIVAGRVRVYPRDPARPHPVEAFEVVNAFRQDRTVPRGFAVTANVVVRREVFDAVGPFNDALPSGGDAEWCGRAVAAGYRLTYVEDAVVAHPARDSYAEAWKKLCRVQLGRQLRVRAGEDPPGALTLKAFAPPLGSLVRAVRARELTGARARAAYVVGAFYMRYGRAAAAVKYR</sequence>
<dbReference type="Gene3D" id="3.90.550.10">
    <property type="entry name" value="Spore Coat Polysaccharide Biosynthesis Protein SpsA, Chain A"/>
    <property type="match status" value="1"/>
</dbReference>
<evidence type="ECO:0000256" key="3">
    <source>
        <dbReference type="ARBA" id="ARBA00022676"/>
    </source>
</evidence>
<dbReference type="AlphaFoldDB" id="A0A7Y9AU96"/>
<gene>
    <name evidence="6" type="ORF">BJ968_001073</name>
</gene>
<comment type="caution">
    <text evidence="6">The sequence shown here is derived from an EMBL/GenBank/DDBJ whole genome shotgun (WGS) entry which is preliminary data.</text>
</comment>
<proteinExistence type="inferred from homology"/>
<evidence type="ECO:0000313" key="6">
    <source>
        <dbReference type="EMBL" id="NYD21533.1"/>
    </source>
</evidence>
<dbReference type="InterPro" id="IPR001173">
    <property type="entry name" value="Glyco_trans_2-like"/>
</dbReference>
<dbReference type="Pfam" id="PF00535">
    <property type="entry name" value="Glycos_transf_2"/>
    <property type="match status" value="1"/>
</dbReference>
<organism evidence="6 7">
    <name type="scientific">Kineococcus aurantiacus</name>
    <dbReference type="NCBI Taxonomy" id="37633"/>
    <lineage>
        <taxon>Bacteria</taxon>
        <taxon>Bacillati</taxon>
        <taxon>Actinomycetota</taxon>
        <taxon>Actinomycetes</taxon>
        <taxon>Kineosporiales</taxon>
        <taxon>Kineosporiaceae</taxon>
        <taxon>Kineococcus</taxon>
    </lineage>
</organism>